<dbReference type="PATRIC" id="fig|1609559.3.peg.881"/>
<dbReference type="GeneID" id="28491016"/>
<gene>
    <name evidence="1" type="ORF">TQ32_04235</name>
</gene>
<dbReference type="OrthoDB" id="40950at2157"/>
<dbReference type="GO" id="GO:0004521">
    <property type="term" value="F:RNA endonuclease activity"/>
    <property type="evidence" value="ECO:0007669"/>
    <property type="project" value="TreeGrafter"/>
</dbReference>
<dbReference type="AlphaFoldDB" id="A0A127B8T8"/>
<organism evidence="1 2">
    <name type="scientific">Pyrococcus kukulkanii</name>
    <dbReference type="NCBI Taxonomy" id="1609559"/>
    <lineage>
        <taxon>Archaea</taxon>
        <taxon>Methanobacteriati</taxon>
        <taxon>Methanobacteriota</taxon>
        <taxon>Thermococci</taxon>
        <taxon>Thermococcales</taxon>
        <taxon>Thermococcaceae</taxon>
        <taxon>Pyrococcus</taxon>
    </lineage>
</organism>
<dbReference type="PANTHER" id="PTHR11203">
    <property type="entry name" value="CLEAVAGE AND POLYADENYLATION SPECIFICITY FACTOR FAMILY MEMBER"/>
    <property type="match status" value="1"/>
</dbReference>
<dbReference type="STRING" id="1609559.TQ32_04235"/>
<proteinExistence type="predicted"/>
<reference evidence="1 2" key="2">
    <citation type="journal article" date="2016" name="Int. J. Syst. Evol. Microbiol.">
        <title>Pyrococcus kukulkanii sp. nov., a hyperthermophilic, piezophilic archaeon isolated from a deep-sea hydrothermal vent.</title>
        <authorList>
            <person name="Callac N."/>
            <person name="Oger P."/>
            <person name="Lesongeur F."/>
            <person name="Rattray J.E."/>
            <person name="Vannier P."/>
            <person name="Michoud G."/>
            <person name="Beauverger M."/>
            <person name="Gayet N."/>
            <person name="Rouxel O."/>
            <person name="Jebbar M."/>
            <person name="Godfroy A."/>
        </authorList>
    </citation>
    <scope>NUCLEOTIDE SEQUENCE [LARGE SCALE GENOMIC DNA]</scope>
    <source>
        <strain evidence="1 2">NCB100</strain>
    </source>
</reference>
<dbReference type="Proteomes" id="UP000070587">
    <property type="component" value="Chromosome"/>
</dbReference>
<dbReference type="PANTHER" id="PTHR11203:SF37">
    <property type="entry name" value="INTEGRATOR COMPLEX SUBUNIT 11"/>
    <property type="match status" value="1"/>
</dbReference>
<name>A0A127B8T8_9EURY</name>
<dbReference type="EMBL" id="CP010835">
    <property type="protein sequence ID" value="AMM53780.1"/>
    <property type="molecule type" value="Genomic_DNA"/>
</dbReference>
<dbReference type="KEGG" id="pyc:TQ32_04235"/>
<protein>
    <submittedName>
        <fullName evidence="1">mRNA 3'-end processing factor</fullName>
    </submittedName>
</protein>
<dbReference type="InterPro" id="IPR050698">
    <property type="entry name" value="MBL"/>
</dbReference>
<accession>A0A127B8T8</accession>
<dbReference type="RefSeq" id="WP_068321424.1">
    <property type="nucleotide sequence ID" value="NZ_CP010835.1"/>
</dbReference>
<sequence>MNIITVGLDGKGKVAFQSHAHTDHFAQGRIIYATLPTIHLSHLRNSRFYSPVEFGKRFYIDDYRAKLYPSGHILGSAGIKIWLDEGTLYYTGDIKLERLRTPERTKIPRADFLIIEATFGVPKFRFPKPKIVEKEIIGIVEEKLDKGEIPMFMANPFGKAQELIRILNIHGYEVRVDRIIGKVSRVYRKFGARLKISEDGEVVVSSRRGIQVSGFSRIKLSNHADFWELIEIVERVKPEKVFAVYGHAEQFAKILRGLGYKAEVYKGPMLRLDGEGL</sequence>
<evidence type="ECO:0000313" key="2">
    <source>
        <dbReference type="Proteomes" id="UP000070587"/>
    </source>
</evidence>
<dbReference type="Gene3D" id="3.60.15.10">
    <property type="entry name" value="Ribonuclease Z/Hydroxyacylglutathione hydrolase-like"/>
    <property type="match status" value="1"/>
</dbReference>
<dbReference type="SUPFAM" id="SSF56281">
    <property type="entry name" value="Metallo-hydrolase/oxidoreductase"/>
    <property type="match status" value="1"/>
</dbReference>
<evidence type="ECO:0000313" key="1">
    <source>
        <dbReference type="EMBL" id="AMM53780.1"/>
    </source>
</evidence>
<dbReference type="InterPro" id="IPR036866">
    <property type="entry name" value="RibonucZ/Hydroxyglut_hydro"/>
</dbReference>
<reference evidence="2" key="1">
    <citation type="submission" date="2015-02" db="EMBL/GenBank/DDBJ databases">
        <title>Pyrococcus kukulkanii sp. nov., a novel hyperthermophilic archaeon isolated from a deep-sea hydrothermal vent at the Guaymas Basin.</title>
        <authorList>
            <person name="Oger P.M."/>
            <person name="Callac N."/>
            <person name="Jebbar M."/>
            <person name="Godfroy A."/>
        </authorList>
    </citation>
    <scope>NUCLEOTIDE SEQUENCE [LARGE SCALE GENOMIC DNA]</scope>
    <source>
        <strain evidence="2">NCB100</strain>
    </source>
</reference>